<dbReference type="Gene3D" id="2.60.40.10">
    <property type="entry name" value="Immunoglobulins"/>
    <property type="match status" value="7"/>
</dbReference>
<feature type="domain" description="Ig-like" evidence="15">
    <location>
        <begin position="607"/>
        <end position="694"/>
    </location>
</feature>
<feature type="active site" description="Proton acceptor" evidence="9">
    <location>
        <position position="922"/>
    </location>
</feature>
<keyword evidence="13" id="KW-0732">Signal</keyword>
<accession>A0A8J2WJ50</accession>
<feature type="domain" description="Protein kinase" evidence="14">
    <location>
        <begin position="792"/>
        <end position="1066"/>
    </location>
</feature>
<dbReference type="GO" id="GO:0007411">
    <property type="term" value="P:axon guidance"/>
    <property type="evidence" value="ECO:0007669"/>
    <property type="project" value="TreeGrafter"/>
</dbReference>
<dbReference type="PANTHER" id="PTHR10075:SF100">
    <property type="entry name" value="FASCICLIN-2"/>
    <property type="match status" value="1"/>
</dbReference>
<dbReference type="AlphaFoldDB" id="A0A8J2WJ50"/>
<feature type="domain" description="Ig-like" evidence="15">
    <location>
        <begin position="159"/>
        <end position="229"/>
    </location>
</feature>
<evidence type="ECO:0000256" key="4">
    <source>
        <dbReference type="ARBA" id="ARBA00022737"/>
    </source>
</evidence>
<evidence type="ECO:0000256" key="3">
    <source>
        <dbReference type="ARBA" id="ARBA00022475"/>
    </source>
</evidence>
<evidence type="ECO:0000256" key="2">
    <source>
        <dbReference type="ARBA" id="ARBA00004236"/>
    </source>
</evidence>
<comment type="subcellular location">
    <subcellularLocation>
        <location evidence="2">Cell membrane</location>
    </subcellularLocation>
    <subcellularLocation>
        <location evidence="1">Membrane</location>
        <topology evidence="1">Single-pass membrane protein</topology>
    </subcellularLocation>
</comment>
<dbReference type="Pfam" id="PF07679">
    <property type="entry name" value="I-set"/>
    <property type="match status" value="1"/>
</dbReference>
<evidence type="ECO:0000256" key="6">
    <source>
        <dbReference type="ARBA" id="ARBA00023157"/>
    </source>
</evidence>
<evidence type="ECO:0000256" key="12">
    <source>
        <dbReference type="SAM" id="Phobius"/>
    </source>
</evidence>
<dbReference type="InterPro" id="IPR000719">
    <property type="entry name" value="Prot_kinase_dom"/>
</dbReference>
<evidence type="ECO:0000313" key="17">
    <source>
        <dbReference type="Proteomes" id="UP000789390"/>
    </source>
</evidence>
<evidence type="ECO:0000256" key="9">
    <source>
        <dbReference type="PIRSR" id="PIRSR000615-1"/>
    </source>
</evidence>
<evidence type="ECO:0000259" key="14">
    <source>
        <dbReference type="PROSITE" id="PS50011"/>
    </source>
</evidence>
<dbReference type="PROSITE" id="PS50835">
    <property type="entry name" value="IG_LIKE"/>
    <property type="match status" value="6"/>
</dbReference>
<dbReference type="InterPro" id="IPR007110">
    <property type="entry name" value="Ig-like_dom"/>
</dbReference>
<dbReference type="InterPro" id="IPR003599">
    <property type="entry name" value="Ig_sub"/>
</dbReference>
<proteinExistence type="predicted"/>
<feature type="signal peptide" evidence="13">
    <location>
        <begin position="1"/>
        <end position="26"/>
    </location>
</feature>
<evidence type="ECO:0000313" key="16">
    <source>
        <dbReference type="EMBL" id="CAH0108843.1"/>
    </source>
</evidence>
<dbReference type="SMART" id="SM00408">
    <property type="entry name" value="IGc2"/>
    <property type="match status" value="7"/>
</dbReference>
<keyword evidence="11" id="KW-0479">Metal-binding</keyword>
<organism evidence="16 17">
    <name type="scientific">Daphnia galeata</name>
    <dbReference type="NCBI Taxonomy" id="27404"/>
    <lineage>
        <taxon>Eukaryota</taxon>
        <taxon>Metazoa</taxon>
        <taxon>Ecdysozoa</taxon>
        <taxon>Arthropoda</taxon>
        <taxon>Crustacea</taxon>
        <taxon>Branchiopoda</taxon>
        <taxon>Diplostraca</taxon>
        <taxon>Cladocera</taxon>
        <taxon>Anomopoda</taxon>
        <taxon>Daphniidae</taxon>
        <taxon>Daphnia</taxon>
    </lineage>
</organism>
<keyword evidence="17" id="KW-1185">Reference proteome</keyword>
<reference evidence="16" key="1">
    <citation type="submission" date="2021-11" db="EMBL/GenBank/DDBJ databases">
        <authorList>
            <person name="Schell T."/>
        </authorList>
    </citation>
    <scope>NUCLEOTIDE SEQUENCE</scope>
    <source>
        <strain evidence="16">M5</strain>
    </source>
</reference>
<dbReference type="PROSITE" id="PS50011">
    <property type="entry name" value="PROTEIN_KINASE_DOM"/>
    <property type="match status" value="1"/>
</dbReference>
<protein>
    <recommendedName>
        <fullName evidence="18">Inactive tyrosine-protein kinase 7</fullName>
    </recommendedName>
</protein>
<evidence type="ECO:0000256" key="10">
    <source>
        <dbReference type="PIRSR" id="PIRSR000615-2"/>
    </source>
</evidence>
<sequence>MAADFCFLRLAWTGFVMMLIKTAVLSDYATCQDDFYFRKWPVSPQGSIRTGQSLELECRVSAEDRISISWTLNGELLINSSRRYQNSTTGDLVIRRADHRLDSGDFACTATNVSSGFSIASQPATLMIHWIGNTTRINLQSLTTGRHIVEDGLSGLAQVNEREDVALQCQVEGSGEILYDWFHNGHRIPKNKTKRLTLNSVSTSASGTYTCAAKNGAGHTKLNIPIGLSSSQVTRQLVRFVKETVATLDSAVRLPCAFQPPAQVEWHFRGSLLGQTSQYTVEADGHLVISKVNQLSEGWYHCRPSSDSDVEEYGSHLKVAYLNDFAKTAIDPPPPLSNGHHYYFAEYSTAELTCIAPDGLPSPTIWWEGPSGQVLTSPSQTSDSVLYLTRVLNEDAGTYRCRAGNEARNVSIQVNLVVTSPPMIQQHPVGASLNEDETVSMSCTFSGSPAPATIVQWLKDGQPMVDPPKPIHGHRNSTLKFVSASRRHAGNYACRLKTIGHLPVDSQTATLHVREKLKFTVPPVAKSLELGTVRKILCKAQGSPSPIVRWVKDGLKPLLWPPHIEDVNGTLVFHGVQDDDAGQYTCIATSSQGLISASILINVTMSPNFTSLPNNVTFAKEGEKVELNCRATGQPVPTIQWDKDSVMDGFTSDRFSVNRNGTLTIQNVQQEDQGFYGCTAGNAGGFKRAEFRLVVRDWEYQSGDYDGAESIAKTIIITLGAAAAYIFLSVGLLIWCRLKRRQRKLRSPNDGGGTEAQLLDVQTALLTKEEQGENGGRQSPTIDKLNVPNSAITKGALQGKGRFGDILEGSVTGLSSSEGSTRVLLRILNTREEDLNIEFRQQVDMLHRIRHANLVAVLGCCRDSPDFQMILMEYHQMSNLKLHLLSTSSSQQPWSLAKIQSATIQIARGMNALAEARFVHRDLGTRNILVGFHGKDNHQVCVKIGSFGMDKKPFNNDYYVYKHQSIALRWLPHEAVLEDEYSTKSDVWMFAVTIWELHNAAQQPLSTRSDEVLLADLRKKTSQLWDASFCKSNAMSSLLVKCWSHDPLLRPSFDELLQCAESTSALTPSSNGESKPR</sequence>
<feature type="transmembrane region" description="Helical" evidence="12">
    <location>
        <begin position="715"/>
        <end position="736"/>
    </location>
</feature>
<keyword evidence="5 12" id="KW-0472">Membrane</keyword>
<dbReference type="GO" id="GO:0098632">
    <property type="term" value="F:cell-cell adhesion mediator activity"/>
    <property type="evidence" value="ECO:0007669"/>
    <property type="project" value="TreeGrafter"/>
</dbReference>
<evidence type="ECO:0000256" key="8">
    <source>
        <dbReference type="ARBA" id="ARBA00023319"/>
    </source>
</evidence>
<dbReference type="GO" id="GO:0004672">
    <property type="term" value="F:protein kinase activity"/>
    <property type="evidence" value="ECO:0007669"/>
    <property type="project" value="InterPro"/>
</dbReference>
<keyword evidence="12" id="KW-1133">Transmembrane helix</keyword>
<dbReference type="GO" id="GO:0070593">
    <property type="term" value="P:dendrite self-avoidance"/>
    <property type="evidence" value="ECO:0007669"/>
    <property type="project" value="TreeGrafter"/>
</dbReference>
<keyword evidence="8" id="KW-0393">Immunoglobulin domain</keyword>
<gene>
    <name evidence="16" type="ORF">DGAL_LOCUS12250</name>
</gene>
<dbReference type="Pfam" id="PF07714">
    <property type="entry name" value="PK_Tyr_Ser-Thr"/>
    <property type="match status" value="1"/>
</dbReference>
<dbReference type="PANTHER" id="PTHR10075">
    <property type="entry name" value="BASIGIN RELATED"/>
    <property type="match status" value="1"/>
</dbReference>
<dbReference type="InterPro" id="IPR011009">
    <property type="entry name" value="Kinase-like_dom_sf"/>
</dbReference>
<keyword evidence="6" id="KW-1015">Disulfide bond</keyword>
<dbReference type="Pfam" id="PF13927">
    <property type="entry name" value="Ig_3"/>
    <property type="match status" value="6"/>
</dbReference>
<feature type="domain" description="Ig-like" evidence="15">
    <location>
        <begin position="422"/>
        <end position="510"/>
    </location>
</feature>
<comment type="caution">
    <text evidence="16">The sequence shown here is derived from an EMBL/GenBank/DDBJ whole genome shotgun (WGS) entry which is preliminary data.</text>
</comment>
<keyword evidence="10" id="KW-0547">Nucleotide-binding</keyword>
<dbReference type="InterPro" id="IPR013098">
    <property type="entry name" value="Ig_I-set"/>
</dbReference>
<evidence type="ECO:0000256" key="5">
    <source>
        <dbReference type="ARBA" id="ARBA00023136"/>
    </source>
</evidence>
<evidence type="ECO:0000256" key="11">
    <source>
        <dbReference type="PIRSR" id="PIRSR000615-3"/>
    </source>
</evidence>
<dbReference type="EMBL" id="CAKKLH010000288">
    <property type="protein sequence ID" value="CAH0108843.1"/>
    <property type="molecule type" value="Genomic_DNA"/>
</dbReference>
<dbReference type="FunFam" id="2.60.40.10:FF:000005">
    <property type="entry name" value="Neuronal cell adhesion molecule"/>
    <property type="match status" value="1"/>
</dbReference>
<evidence type="ECO:0000256" key="7">
    <source>
        <dbReference type="ARBA" id="ARBA00023180"/>
    </source>
</evidence>
<keyword evidence="7" id="KW-0325">Glycoprotein</keyword>
<evidence type="ECO:0000259" key="15">
    <source>
        <dbReference type="PROSITE" id="PS50835"/>
    </source>
</evidence>
<evidence type="ECO:0008006" key="18">
    <source>
        <dbReference type="Google" id="ProtNLM"/>
    </source>
</evidence>
<keyword evidence="11" id="KW-0460">Magnesium</keyword>
<dbReference type="GO" id="GO:0046872">
    <property type="term" value="F:metal ion binding"/>
    <property type="evidence" value="ECO:0007669"/>
    <property type="project" value="UniProtKB-KW"/>
</dbReference>
<dbReference type="GO" id="GO:0030424">
    <property type="term" value="C:axon"/>
    <property type="evidence" value="ECO:0007669"/>
    <property type="project" value="TreeGrafter"/>
</dbReference>
<dbReference type="GO" id="GO:0005886">
    <property type="term" value="C:plasma membrane"/>
    <property type="evidence" value="ECO:0007669"/>
    <property type="project" value="UniProtKB-SubCell"/>
</dbReference>
<dbReference type="InterPro" id="IPR036179">
    <property type="entry name" value="Ig-like_dom_sf"/>
</dbReference>
<feature type="binding site" evidence="10">
    <location>
        <position position="926"/>
    </location>
    <ligand>
        <name>ATP</name>
        <dbReference type="ChEBI" id="CHEBI:30616"/>
    </ligand>
</feature>
<evidence type="ECO:0000256" key="13">
    <source>
        <dbReference type="SAM" id="SignalP"/>
    </source>
</evidence>
<feature type="binding site" evidence="11">
    <location>
        <position position="927"/>
    </location>
    <ligand>
        <name>Mg(2+)</name>
        <dbReference type="ChEBI" id="CHEBI:18420"/>
    </ligand>
</feature>
<dbReference type="CDD" id="cd00096">
    <property type="entry name" value="Ig"/>
    <property type="match status" value="3"/>
</dbReference>
<feature type="domain" description="Ig-like" evidence="15">
    <location>
        <begin position="517"/>
        <end position="602"/>
    </location>
</feature>
<dbReference type="SMART" id="SM00409">
    <property type="entry name" value="IG"/>
    <property type="match status" value="7"/>
</dbReference>
<keyword evidence="12" id="KW-0812">Transmembrane</keyword>
<dbReference type="PIRSF" id="PIRSF000615">
    <property type="entry name" value="TyrPK_CSF1-R"/>
    <property type="match status" value="1"/>
</dbReference>
<dbReference type="FunFam" id="1.10.510.10:FF:002992">
    <property type="entry name" value="Uncharacterized protein"/>
    <property type="match status" value="1"/>
</dbReference>
<dbReference type="SUPFAM" id="SSF56112">
    <property type="entry name" value="Protein kinase-like (PK-like)"/>
    <property type="match status" value="1"/>
</dbReference>
<dbReference type="Gene3D" id="1.10.510.10">
    <property type="entry name" value="Transferase(Phosphotransferase) domain 1"/>
    <property type="match status" value="1"/>
</dbReference>
<feature type="domain" description="Ig-like" evidence="15">
    <location>
        <begin position="332"/>
        <end position="411"/>
    </location>
</feature>
<keyword evidence="10" id="KW-0067">ATP-binding</keyword>
<dbReference type="SUPFAM" id="SSF48726">
    <property type="entry name" value="Immunoglobulin"/>
    <property type="match status" value="7"/>
</dbReference>
<feature type="chain" id="PRO_5035192914" description="Inactive tyrosine-protein kinase 7" evidence="13">
    <location>
        <begin position="27"/>
        <end position="1077"/>
    </location>
</feature>
<dbReference type="PRINTS" id="PR00109">
    <property type="entry name" value="TYRKINASE"/>
</dbReference>
<dbReference type="Proteomes" id="UP000789390">
    <property type="component" value="Unassembled WGS sequence"/>
</dbReference>
<keyword evidence="3" id="KW-1003">Cell membrane</keyword>
<name>A0A8J2WJ50_9CRUS</name>
<dbReference type="OrthoDB" id="2413561at2759"/>
<feature type="domain" description="Ig-like" evidence="15">
    <location>
        <begin position="41"/>
        <end position="125"/>
    </location>
</feature>
<dbReference type="InterPro" id="IPR013783">
    <property type="entry name" value="Ig-like_fold"/>
</dbReference>
<dbReference type="GO" id="GO:0005524">
    <property type="term" value="F:ATP binding"/>
    <property type="evidence" value="ECO:0007669"/>
    <property type="project" value="UniProtKB-KW"/>
</dbReference>
<dbReference type="InterPro" id="IPR003598">
    <property type="entry name" value="Ig_sub2"/>
</dbReference>
<evidence type="ECO:0000256" key="1">
    <source>
        <dbReference type="ARBA" id="ARBA00004167"/>
    </source>
</evidence>
<dbReference type="InterPro" id="IPR001245">
    <property type="entry name" value="Ser-Thr/Tyr_kinase_cat_dom"/>
</dbReference>
<keyword evidence="4" id="KW-0677">Repeat</keyword>
<dbReference type="GO" id="GO:0007156">
    <property type="term" value="P:homophilic cell adhesion via plasma membrane adhesion molecules"/>
    <property type="evidence" value="ECO:0007669"/>
    <property type="project" value="TreeGrafter"/>
</dbReference>